<proteinExistence type="predicted"/>
<evidence type="ECO:0000313" key="3">
    <source>
        <dbReference type="Proteomes" id="UP000070544"/>
    </source>
</evidence>
<evidence type="ECO:0000256" key="1">
    <source>
        <dbReference type="SAM" id="MobiDB-lite"/>
    </source>
</evidence>
<feature type="region of interest" description="Disordered" evidence="1">
    <location>
        <begin position="131"/>
        <end position="150"/>
    </location>
</feature>
<evidence type="ECO:0000313" key="2">
    <source>
        <dbReference type="EMBL" id="KXS10453.1"/>
    </source>
</evidence>
<dbReference type="AlphaFoldDB" id="A0A139A267"/>
<organism evidence="2 3">
    <name type="scientific">Gonapodya prolifera (strain JEL478)</name>
    <name type="common">Monoblepharis prolifera</name>
    <dbReference type="NCBI Taxonomy" id="1344416"/>
    <lineage>
        <taxon>Eukaryota</taxon>
        <taxon>Fungi</taxon>
        <taxon>Fungi incertae sedis</taxon>
        <taxon>Chytridiomycota</taxon>
        <taxon>Chytridiomycota incertae sedis</taxon>
        <taxon>Monoblepharidomycetes</taxon>
        <taxon>Monoblepharidales</taxon>
        <taxon>Gonapodyaceae</taxon>
        <taxon>Gonapodya</taxon>
    </lineage>
</organism>
<dbReference type="Proteomes" id="UP000070544">
    <property type="component" value="Unassembled WGS sequence"/>
</dbReference>
<keyword evidence="3" id="KW-1185">Reference proteome</keyword>
<accession>A0A139A267</accession>
<gene>
    <name evidence="2" type="ORF">M427DRAFT_476681</name>
</gene>
<dbReference type="EMBL" id="KQ965821">
    <property type="protein sequence ID" value="KXS10453.1"/>
    <property type="molecule type" value="Genomic_DNA"/>
</dbReference>
<reference evidence="2 3" key="1">
    <citation type="journal article" date="2015" name="Genome Biol. Evol.">
        <title>Phylogenomic analyses indicate that early fungi evolved digesting cell walls of algal ancestors of land plants.</title>
        <authorList>
            <person name="Chang Y."/>
            <person name="Wang S."/>
            <person name="Sekimoto S."/>
            <person name="Aerts A.L."/>
            <person name="Choi C."/>
            <person name="Clum A."/>
            <person name="LaButti K.M."/>
            <person name="Lindquist E.A."/>
            <person name="Yee Ngan C."/>
            <person name="Ohm R.A."/>
            <person name="Salamov A.A."/>
            <person name="Grigoriev I.V."/>
            <person name="Spatafora J.W."/>
            <person name="Berbee M.L."/>
        </authorList>
    </citation>
    <scope>NUCLEOTIDE SEQUENCE [LARGE SCALE GENOMIC DNA]</scope>
    <source>
        <strain evidence="2 3">JEL478</strain>
    </source>
</reference>
<protein>
    <submittedName>
        <fullName evidence="2">Uncharacterized protein</fullName>
    </submittedName>
</protein>
<name>A0A139A267_GONPJ</name>
<sequence length="150" mass="16525">MGAKRQAAGTVIEGAGGNRGRGRLCALRVVGELVRGQGRGAGRGRQASVQYIAENALKRICENPLTSPLFSPRSQCRMELRTSGLCGPRWMERLCGMRRGGSHPWQWWSSDSGVLMARIAYRNSARLHSSHHRLHNAPHPPLLPPSRRLG</sequence>